<keyword evidence="5 10" id="KW-0812">Transmembrane</keyword>
<feature type="signal peptide" evidence="11">
    <location>
        <begin position="1"/>
        <end position="16"/>
    </location>
</feature>
<dbReference type="GO" id="GO:0003713">
    <property type="term" value="F:transcription coactivator activity"/>
    <property type="evidence" value="ECO:0007669"/>
    <property type="project" value="TreeGrafter"/>
</dbReference>
<dbReference type="CDD" id="cd00167">
    <property type="entry name" value="SANT"/>
    <property type="match status" value="1"/>
</dbReference>
<evidence type="ECO:0000256" key="11">
    <source>
        <dbReference type="SAM" id="SignalP"/>
    </source>
</evidence>
<sequence>MDQLVILVSLMHLVFCPFTKVEESFNLQAMHDILYHGANLTEYDHHEFPGVVPRSFLGPIVISGLASPLVAGINYLKFNKFFAQYVVRAILGLLVISTLKLYRHALQRIFGLQFAGWFVLITVSQYHFMYYLSRPLPNIMAMPLALPRGLALSYFLIPFGMIWDARVRLLTVPAIIFILIFSFLPHKELRFIIYVFPLLNIGAAAACHRIYSKQENLTTDDPEMLQFTHLLMEARSKYSPNIKPYLRTHDIIDSTDGFSHITLNHNMLPLITIRIKTKPSIFIMKRKSNIKYDPNKAKSRSSVKMDFGNQVNDTENMKLNTSLEEEVVDKLVESIEKLEKVEETIEPNFSDIEVETENDTMEKKVEMFNDLPDDNVTSMESTTWEDVSDISDVKPDEKTKIEEENIIKGKSKNGVNLRQETQGVKETVKKMIQEKKLEAKQRREVNDEQKNIELSIKPMKKKGVTAEMVKGIEILKQELKEPSLTDKTSTMREEPKIVKEHMKDDEFSIQKPVVTQKKGKIKLIKSGNLEQTEDTVEEENEIVDIKVDARKIANSQDKIDVELSETEVVQEEDKEENAKINVRESIRNIINQFKEFEKDFIHDDTDTMASTNDTKRMESDSHMAEEMDYSVESNGQLMVKDARESLKEIIDQFKYIKHELTSEEDDQFDEIAAKYMERPIAETLLQFSEALKCFSAGAEIGQHKNNHAYQFMDSGTISIFNGRGNWTAREQLRLLDAIEQFGFGNWEDISKHIETRTPEEAKEEYIARYLNGNIGKHTWPPTDSYVPNLTDQTKSDHGPLSPDLTSRLPPLDITPEEAAQLGYMPQRDDFERDYNHEAESLVSSLFLNPTEDDDLDIALKLAQVDMYTSNLRERARRKRVVRDYQLVSAFFASSRKDKGIKKKWTKEEKEFRDRMRVFAQFYTAQEHEQFLTNLERERELRLRLSELYRYRENGITRHEECAHFEQVLAQTQRQNDTVDHWTEKKSAFVNRLYQFAFHLGQQWAVHANTTQHFKKKQDLASPTVSQTSHNRTTTPANQWVESDSNPNTSNQSTSSPSSSQEKGYSGGSTSIPERDIELEAASHLLTKQEKSLCIQLDLKPTQYLTQKTLLLQEYLNGNRRSSIVPQSEPESKILHYLVANGWITAN</sequence>
<evidence type="ECO:0000256" key="7">
    <source>
        <dbReference type="ARBA" id="ARBA00022989"/>
    </source>
</evidence>
<dbReference type="PANTHER" id="PTHR12374:SF63">
    <property type="entry name" value="TRANSCRIPTIONAL ADAPTER 2-BETA"/>
    <property type="match status" value="1"/>
</dbReference>
<dbReference type="SUPFAM" id="SSF46689">
    <property type="entry name" value="Homeodomain-like"/>
    <property type="match status" value="2"/>
</dbReference>
<evidence type="ECO:0000313" key="15">
    <source>
        <dbReference type="EMBL" id="TGZ37493.1"/>
    </source>
</evidence>
<feature type="region of interest" description="Disordered" evidence="9">
    <location>
        <begin position="371"/>
        <end position="390"/>
    </location>
</feature>
<evidence type="ECO:0000256" key="4">
    <source>
        <dbReference type="ARBA" id="ARBA00022679"/>
    </source>
</evidence>
<feature type="transmembrane region" description="Helical" evidence="10">
    <location>
        <begin position="85"/>
        <end position="102"/>
    </location>
</feature>
<feature type="transmembrane region" description="Helical" evidence="10">
    <location>
        <begin position="56"/>
        <end position="76"/>
    </location>
</feature>
<dbReference type="GO" id="GO:0016757">
    <property type="term" value="F:glycosyltransferase activity"/>
    <property type="evidence" value="ECO:0007669"/>
    <property type="project" value="UniProtKB-KW"/>
</dbReference>
<evidence type="ECO:0000259" key="13">
    <source>
        <dbReference type="PROSITE" id="PS51293"/>
    </source>
</evidence>
<dbReference type="Pfam" id="PF00249">
    <property type="entry name" value="Myb_DNA-binding"/>
    <property type="match status" value="1"/>
</dbReference>
<feature type="domain" description="Myb-like" evidence="12">
    <location>
        <begin position="723"/>
        <end position="769"/>
    </location>
</feature>
<feature type="transmembrane region" description="Helical" evidence="10">
    <location>
        <begin position="191"/>
        <end position="211"/>
    </location>
</feature>
<evidence type="ECO:0000256" key="2">
    <source>
        <dbReference type="ARBA" id="ARBA00004477"/>
    </source>
</evidence>
<dbReference type="Pfam" id="PF24533">
    <property type="entry name" value="Tri-helical_Ada2b_C"/>
    <property type="match status" value="1"/>
</dbReference>
<evidence type="ECO:0000259" key="14">
    <source>
        <dbReference type="PROSITE" id="PS51294"/>
    </source>
</evidence>
<feature type="chain" id="PRO_5020624920" evidence="11">
    <location>
        <begin position="17"/>
        <end position="1146"/>
    </location>
</feature>
<dbReference type="Gene3D" id="1.10.10.10">
    <property type="entry name" value="Winged helix-like DNA-binding domain superfamily/Winged helix DNA-binding domain"/>
    <property type="match status" value="1"/>
</dbReference>
<feature type="region of interest" description="Disordered" evidence="9">
    <location>
        <begin position="1014"/>
        <end position="1072"/>
    </location>
</feature>
<feature type="compositionally biased region" description="Polar residues" evidence="9">
    <location>
        <begin position="1020"/>
        <end position="1043"/>
    </location>
</feature>
<evidence type="ECO:0000313" key="16">
    <source>
        <dbReference type="Proteomes" id="UP000310200"/>
    </source>
</evidence>
<dbReference type="InterPro" id="IPR017884">
    <property type="entry name" value="SANT_dom"/>
</dbReference>
<dbReference type="Pfam" id="PF22941">
    <property type="entry name" value="TADA2A-like_3rd"/>
    <property type="match status" value="1"/>
</dbReference>
<organism evidence="15 16">
    <name type="scientific">Temnothorax longispinosus</name>
    <dbReference type="NCBI Taxonomy" id="300112"/>
    <lineage>
        <taxon>Eukaryota</taxon>
        <taxon>Metazoa</taxon>
        <taxon>Ecdysozoa</taxon>
        <taxon>Arthropoda</taxon>
        <taxon>Hexapoda</taxon>
        <taxon>Insecta</taxon>
        <taxon>Pterygota</taxon>
        <taxon>Neoptera</taxon>
        <taxon>Endopterygota</taxon>
        <taxon>Hymenoptera</taxon>
        <taxon>Apocrita</taxon>
        <taxon>Aculeata</taxon>
        <taxon>Formicoidea</taxon>
        <taxon>Formicidae</taxon>
        <taxon>Myrmicinae</taxon>
        <taxon>Temnothorax</taxon>
    </lineage>
</organism>
<dbReference type="PANTHER" id="PTHR12374">
    <property type="entry name" value="TRANSCRIPTIONAL ADAPTOR 2 ADA2 -RELATED"/>
    <property type="match status" value="1"/>
</dbReference>
<keyword evidence="8 10" id="KW-0472">Membrane</keyword>
<evidence type="ECO:0000256" key="5">
    <source>
        <dbReference type="ARBA" id="ARBA00022692"/>
    </source>
</evidence>
<comment type="caution">
    <text evidence="15">The sequence shown here is derived from an EMBL/GenBank/DDBJ whole genome shotgun (WGS) entry which is preliminary data.</text>
</comment>
<dbReference type="GO" id="GO:0003682">
    <property type="term" value="F:chromatin binding"/>
    <property type="evidence" value="ECO:0007669"/>
    <property type="project" value="TreeGrafter"/>
</dbReference>
<dbReference type="InterPro" id="IPR005599">
    <property type="entry name" value="GPI_mannosylTrfase"/>
</dbReference>
<dbReference type="GO" id="GO:0070461">
    <property type="term" value="C:SAGA-type complex"/>
    <property type="evidence" value="ECO:0007669"/>
    <property type="project" value="TreeGrafter"/>
</dbReference>
<evidence type="ECO:0000256" key="8">
    <source>
        <dbReference type="ARBA" id="ARBA00023136"/>
    </source>
</evidence>
<dbReference type="PROSITE" id="PS51293">
    <property type="entry name" value="SANT"/>
    <property type="match status" value="1"/>
</dbReference>
<keyword evidence="11" id="KW-0732">Signal</keyword>
<feature type="transmembrane region" description="Helical" evidence="10">
    <location>
        <begin position="167"/>
        <end position="184"/>
    </location>
</feature>
<evidence type="ECO:0000259" key="12">
    <source>
        <dbReference type="PROSITE" id="PS50090"/>
    </source>
</evidence>
<dbReference type="AlphaFoldDB" id="A0A4S2JNE7"/>
<keyword evidence="16" id="KW-1185">Reference proteome</keyword>
<keyword evidence="4" id="KW-0808">Transferase</keyword>
<comment type="subcellular location">
    <subcellularLocation>
        <location evidence="2">Endoplasmic reticulum membrane</location>
        <topology evidence="2">Multi-pass membrane protein</topology>
    </subcellularLocation>
    <subcellularLocation>
        <location evidence="1">Nucleus</location>
    </subcellularLocation>
</comment>
<gene>
    <name evidence="15" type="ORF">DBV15_04648</name>
</gene>
<dbReference type="GO" id="GO:0005789">
    <property type="term" value="C:endoplasmic reticulum membrane"/>
    <property type="evidence" value="ECO:0007669"/>
    <property type="project" value="UniProtKB-SubCell"/>
</dbReference>
<protein>
    <submittedName>
        <fullName evidence="15">Uncharacterized protein</fullName>
    </submittedName>
</protein>
<reference evidence="15 16" key="1">
    <citation type="journal article" date="2019" name="Philos. Trans. R. Soc. Lond., B, Biol. Sci.">
        <title>Ant behaviour and brain gene expression of defending hosts depend on the ecological success of the intruding social parasite.</title>
        <authorList>
            <person name="Kaur R."/>
            <person name="Stoldt M."/>
            <person name="Jongepier E."/>
            <person name="Feldmeyer B."/>
            <person name="Menzel F."/>
            <person name="Bornberg-Bauer E."/>
            <person name="Foitzik S."/>
        </authorList>
    </citation>
    <scope>NUCLEOTIDE SEQUENCE [LARGE SCALE GENOMIC DNA]</scope>
    <source>
        <tissue evidence="15">Whole body</tissue>
    </source>
</reference>
<dbReference type="PROSITE" id="PS50090">
    <property type="entry name" value="MYB_LIKE"/>
    <property type="match status" value="1"/>
</dbReference>
<dbReference type="SMART" id="SM00717">
    <property type="entry name" value="SANT"/>
    <property type="match status" value="1"/>
</dbReference>
<dbReference type="InterPro" id="IPR036388">
    <property type="entry name" value="WH-like_DNA-bd_sf"/>
</dbReference>
<feature type="compositionally biased region" description="Low complexity" evidence="9">
    <location>
        <begin position="1044"/>
        <end position="1060"/>
    </location>
</feature>
<dbReference type="STRING" id="300112.A0A4S2JNE7"/>
<dbReference type="Gene3D" id="1.10.10.60">
    <property type="entry name" value="Homeodomain-like"/>
    <property type="match status" value="1"/>
</dbReference>
<feature type="compositionally biased region" description="Polar residues" evidence="9">
    <location>
        <begin position="375"/>
        <end position="385"/>
    </location>
</feature>
<dbReference type="InterPro" id="IPR056267">
    <property type="entry name" value="Ada2b_C"/>
</dbReference>
<accession>A0A4S2JNE7</accession>
<proteinExistence type="predicted"/>
<dbReference type="GO" id="GO:0005634">
    <property type="term" value="C:nucleus"/>
    <property type="evidence" value="ECO:0007669"/>
    <property type="project" value="UniProtKB-SubCell"/>
</dbReference>
<dbReference type="GO" id="GO:0006338">
    <property type="term" value="P:chromatin remodeling"/>
    <property type="evidence" value="ECO:0007669"/>
    <property type="project" value="TreeGrafter"/>
</dbReference>
<dbReference type="EMBL" id="QBLH01003535">
    <property type="protein sequence ID" value="TGZ37493.1"/>
    <property type="molecule type" value="Genomic_DNA"/>
</dbReference>
<feature type="domain" description="HTH myb-type" evidence="14">
    <location>
        <begin position="723"/>
        <end position="763"/>
    </location>
</feature>
<feature type="domain" description="SANT" evidence="13">
    <location>
        <begin position="721"/>
        <end position="773"/>
    </location>
</feature>
<dbReference type="InterPro" id="IPR009057">
    <property type="entry name" value="Homeodomain-like_sf"/>
</dbReference>
<dbReference type="InterPro" id="IPR017930">
    <property type="entry name" value="Myb_dom"/>
</dbReference>
<dbReference type="Proteomes" id="UP000310200">
    <property type="component" value="Unassembled WGS sequence"/>
</dbReference>
<keyword evidence="7 10" id="KW-1133">Transmembrane helix</keyword>
<feature type="transmembrane region" description="Helical" evidence="10">
    <location>
        <begin position="114"/>
        <end position="132"/>
    </location>
</feature>
<dbReference type="InterPro" id="IPR055141">
    <property type="entry name" value="TADA2A_B-like_dom"/>
</dbReference>
<dbReference type="GO" id="GO:0006357">
    <property type="term" value="P:regulation of transcription by RNA polymerase II"/>
    <property type="evidence" value="ECO:0007669"/>
    <property type="project" value="TreeGrafter"/>
</dbReference>
<feature type="transmembrane region" description="Helical" evidence="10">
    <location>
        <begin position="144"/>
        <end position="161"/>
    </location>
</feature>
<evidence type="ECO:0000256" key="3">
    <source>
        <dbReference type="ARBA" id="ARBA00022676"/>
    </source>
</evidence>
<keyword evidence="3" id="KW-0328">Glycosyltransferase</keyword>
<evidence type="ECO:0000256" key="6">
    <source>
        <dbReference type="ARBA" id="ARBA00022824"/>
    </source>
</evidence>
<keyword evidence="6" id="KW-0256">Endoplasmic reticulum</keyword>
<evidence type="ECO:0000256" key="9">
    <source>
        <dbReference type="SAM" id="MobiDB-lite"/>
    </source>
</evidence>
<dbReference type="FunFam" id="1.10.10.60:FF:000170">
    <property type="entry name" value="Transcriptional adapter"/>
    <property type="match status" value="1"/>
</dbReference>
<evidence type="ECO:0000256" key="10">
    <source>
        <dbReference type="SAM" id="Phobius"/>
    </source>
</evidence>
<dbReference type="InterPro" id="IPR001005">
    <property type="entry name" value="SANT/Myb"/>
</dbReference>
<evidence type="ECO:0000256" key="1">
    <source>
        <dbReference type="ARBA" id="ARBA00004123"/>
    </source>
</evidence>
<dbReference type="Pfam" id="PF03901">
    <property type="entry name" value="Glyco_transf_22"/>
    <property type="match status" value="2"/>
</dbReference>
<name>A0A4S2JNE7_9HYME</name>
<dbReference type="PROSITE" id="PS51294">
    <property type="entry name" value="HTH_MYB"/>
    <property type="match status" value="1"/>
</dbReference>